<keyword evidence="5" id="KW-0732">Signal</keyword>
<dbReference type="Proteomes" id="UP000325780">
    <property type="component" value="Unassembled WGS sequence"/>
</dbReference>
<evidence type="ECO:0000256" key="1">
    <source>
        <dbReference type="ARBA" id="ARBA00010790"/>
    </source>
</evidence>
<feature type="binding site" evidence="4">
    <location>
        <begin position="583"/>
        <end position="584"/>
    </location>
    <ligand>
        <name>FAD</name>
        <dbReference type="ChEBI" id="CHEBI:57692"/>
    </ligand>
</feature>
<accession>A0A5N6U988</accession>
<reference evidence="7 8" key="1">
    <citation type="submission" date="2019-04" db="EMBL/GenBank/DDBJ databases">
        <title>Friends and foes A comparative genomics study of 23 Aspergillus species from section Flavi.</title>
        <authorList>
            <consortium name="DOE Joint Genome Institute"/>
            <person name="Kjaerbolling I."/>
            <person name="Vesth T."/>
            <person name="Frisvad J.C."/>
            <person name="Nybo J.L."/>
            <person name="Theobald S."/>
            <person name="Kildgaard S."/>
            <person name="Isbrandt T."/>
            <person name="Kuo A."/>
            <person name="Sato A."/>
            <person name="Lyhne E.K."/>
            <person name="Kogle M.E."/>
            <person name="Wiebenga A."/>
            <person name="Kun R.S."/>
            <person name="Lubbers R.J."/>
            <person name="Makela M.R."/>
            <person name="Barry K."/>
            <person name="Chovatia M."/>
            <person name="Clum A."/>
            <person name="Daum C."/>
            <person name="Haridas S."/>
            <person name="He G."/>
            <person name="LaButti K."/>
            <person name="Lipzen A."/>
            <person name="Mondo S."/>
            <person name="Riley R."/>
            <person name="Salamov A."/>
            <person name="Simmons B.A."/>
            <person name="Magnuson J.K."/>
            <person name="Henrissat B."/>
            <person name="Mortensen U.H."/>
            <person name="Larsen T.O."/>
            <person name="Devries R.P."/>
            <person name="Grigoriev I.V."/>
            <person name="Machida M."/>
            <person name="Baker S.E."/>
            <person name="Andersen M.R."/>
        </authorList>
    </citation>
    <scope>NUCLEOTIDE SEQUENCE [LARGE SCALE GENOMIC DNA]</scope>
    <source>
        <strain evidence="7 8">IBT 18842</strain>
    </source>
</reference>
<feature type="signal peptide" evidence="5">
    <location>
        <begin position="1"/>
        <end position="16"/>
    </location>
</feature>
<evidence type="ECO:0000259" key="6">
    <source>
        <dbReference type="PROSITE" id="PS00624"/>
    </source>
</evidence>
<feature type="active site" description="Proton acceptor" evidence="3">
    <location>
        <position position="582"/>
    </location>
</feature>
<feature type="active site" description="Proton donor" evidence="3">
    <location>
        <position position="538"/>
    </location>
</feature>
<name>A0A5N6U988_ASPAV</name>
<evidence type="ECO:0000256" key="3">
    <source>
        <dbReference type="PIRSR" id="PIRSR000137-1"/>
    </source>
</evidence>
<dbReference type="PROSITE" id="PS00624">
    <property type="entry name" value="GMC_OXRED_2"/>
    <property type="match status" value="1"/>
</dbReference>
<feature type="binding site" evidence="4">
    <location>
        <begin position="537"/>
        <end position="538"/>
    </location>
    <ligand>
        <name>FAD</name>
        <dbReference type="ChEBI" id="CHEBI:57692"/>
    </ligand>
</feature>
<keyword evidence="2" id="KW-0325">Glycoprotein</keyword>
<feature type="chain" id="PRO_5025038540" description="Glucose-methanol-choline oxidoreductase N-terminal domain-containing protein" evidence="5">
    <location>
        <begin position="17"/>
        <end position="602"/>
    </location>
</feature>
<dbReference type="Gene3D" id="3.50.50.60">
    <property type="entry name" value="FAD/NAD(P)-binding domain"/>
    <property type="match status" value="1"/>
</dbReference>
<comment type="similarity">
    <text evidence="1">Belongs to the GMC oxidoreductase family.</text>
</comment>
<dbReference type="InterPro" id="IPR036188">
    <property type="entry name" value="FAD/NAD-bd_sf"/>
</dbReference>
<dbReference type="AlphaFoldDB" id="A0A5N6U988"/>
<dbReference type="GO" id="GO:0050660">
    <property type="term" value="F:flavin adenine dinucleotide binding"/>
    <property type="evidence" value="ECO:0007669"/>
    <property type="project" value="InterPro"/>
</dbReference>
<protein>
    <recommendedName>
        <fullName evidence="6">Glucose-methanol-choline oxidoreductase N-terminal domain-containing protein</fullName>
    </recommendedName>
</protein>
<dbReference type="OrthoDB" id="269227at2759"/>
<keyword evidence="8" id="KW-1185">Reference proteome</keyword>
<dbReference type="EMBL" id="ML742024">
    <property type="protein sequence ID" value="KAE8155150.1"/>
    <property type="molecule type" value="Genomic_DNA"/>
</dbReference>
<evidence type="ECO:0000256" key="5">
    <source>
        <dbReference type="SAM" id="SignalP"/>
    </source>
</evidence>
<dbReference type="InterPro" id="IPR007867">
    <property type="entry name" value="GMC_OxRtase_C"/>
</dbReference>
<comment type="cofactor">
    <cofactor evidence="4">
        <name>FAD</name>
        <dbReference type="ChEBI" id="CHEBI:57692"/>
    </cofactor>
</comment>
<sequence>MRGLLALLMWFYLTTAGSSGLPGLKSSLETSTSDSILGDKRFDYVVVGAGTAGVVVATRLAQKNHTVGLVEAGGLYEVQSLAAIPLAAVIPVGSKVNTKTSIDWGFTVEGQPGTNDRAIHYARGKCVGGSPTRGCMNQWATAVGDDSYTFDRVLPYFKRSVQFTPPNKTTRFSNATADFDFRAYDHNAGLLHVSYSNYAMPFSSWMKLGMNAIGINDTQEFNLGALMGAQYCASTIRPSDEARSSSHSFLKEIPPGLTRYLYATAQRVLFDAQKRATGVLVKGILGEFTLYANKEVILSAGAFQSPQLLMLSGIGPAKSLRNYGINVLADRPGVGQNMWDHVYFGPSYRVQVSTGTRVATDLGYLLKEVLNAFMFQQGPLTSPLADFLAWEKIPTIMRAEFTQQVELELAQFHGDWPEAEYVSIASFVGNSSNPVLDQPRDGYNYATIVGVLVAPTSRGSVTIQSADIGRPPVITPNWLASEADQHVAVAIFKRIRQAFKTQAMAPVLIGDEYYPGNEIESDNEILQFIKDNMMTIWHAACTCKMGLANDPMAVVDSKARVFGVNGLRVVDASAFPLLPPGHPQSVVYMLAEKISDAILDGH</sequence>
<dbReference type="SUPFAM" id="SSF54373">
    <property type="entry name" value="FAD-linked reductases, C-terminal domain"/>
    <property type="match status" value="1"/>
</dbReference>
<dbReference type="PIRSF" id="PIRSF000137">
    <property type="entry name" value="Alcohol_oxidase"/>
    <property type="match status" value="1"/>
</dbReference>
<dbReference type="GO" id="GO:0044550">
    <property type="term" value="P:secondary metabolite biosynthetic process"/>
    <property type="evidence" value="ECO:0007669"/>
    <property type="project" value="TreeGrafter"/>
</dbReference>
<dbReference type="Pfam" id="PF00732">
    <property type="entry name" value="GMC_oxred_N"/>
    <property type="match status" value="1"/>
</dbReference>
<dbReference type="GO" id="GO:0016614">
    <property type="term" value="F:oxidoreductase activity, acting on CH-OH group of donors"/>
    <property type="evidence" value="ECO:0007669"/>
    <property type="project" value="InterPro"/>
</dbReference>
<dbReference type="InterPro" id="IPR012132">
    <property type="entry name" value="GMC_OxRdtase"/>
</dbReference>
<evidence type="ECO:0000256" key="2">
    <source>
        <dbReference type="ARBA" id="ARBA00023180"/>
    </source>
</evidence>
<organism evidence="7 8">
    <name type="scientific">Aspergillus avenaceus</name>
    <dbReference type="NCBI Taxonomy" id="36643"/>
    <lineage>
        <taxon>Eukaryota</taxon>
        <taxon>Fungi</taxon>
        <taxon>Dikarya</taxon>
        <taxon>Ascomycota</taxon>
        <taxon>Pezizomycotina</taxon>
        <taxon>Eurotiomycetes</taxon>
        <taxon>Eurotiomycetidae</taxon>
        <taxon>Eurotiales</taxon>
        <taxon>Aspergillaceae</taxon>
        <taxon>Aspergillus</taxon>
        <taxon>Aspergillus subgen. Circumdati</taxon>
    </lineage>
</organism>
<dbReference type="Gene3D" id="3.30.560.10">
    <property type="entry name" value="Glucose Oxidase, domain 3"/>
    <property type="match status" value="1"/>
</dbReference>
<dbReference type="SUPFAM" id="SSF51905">
    <property type="entry name" value="FAD/NAD(P)-binding domain"/>
    <property type="match status" value="1"/>
</dbReference>
<dbReference type="InterPro" id="IPR000172">
    <property type="entry name" value="GMC_OxRdtase_N"/>
</dbReference>
<proteinExistence type="inferred from homology"/>
<keyword evidence="4" id="KW-0274">FAD</keyword>
<feature type="domain" description="Glucose-methanol-choline oxidoreductase N-terminal" evidence="6">
    <location>
        <begin position="301"/>
        <end position="315"/>
    </location>
</feature>
<dbReference type="Pfam" id="PF05199">
    <property type="entry name" value="GMC_oxred_C"/>
    <property type="match status" value="1"/>
</dbReference>
<evidence type="ECO:0000256" key="4">
    <source>
        <dbReference type="PIRSR" id="PIRSR000137-2"/>
    </source>
</evidence>
<dbReference type="PANTHER" id="PTHR11552:SF138">
    <property type="entry name" value="DEHYDROGENASE PKFF-RELATED"/>
    <property type="match status" value="1"/>
</dbReference>
<evidence type="ECO:0000313" key="8">
    <source>
        <dbReference type="Proteomes" id="UP000325780"/>
    </source>
</evidence>
<dbReference type="PANTHER" id="PTHR11552">
    <property type="entry name" value="GLUCOSE-METHANOL-CHOLINE GMC OXIDOREDUCTASE"/>
    <property type="match status" value="1"/>
</dbReference>
<keyword evidence="4" id="KW-0285">Flavoprotein</keyword>
<evidence type="ECO:0000313" key="7">
    <source>
        <dbReference type="EMBL" id="KAE8155150.1"/>
    </source>
</evidence>
<gene>
    <name evidence="7" type="ORF">BDV25DRAFT_169304</name>
</gene>